<dbReference type="InterPro" id="IPR003615">
    <property type="entry name" value="HNH_nuc"/>
</dbReference>
<organism evidence="2 3">
    <name type="scientific">Streptococcus dentalis</name>
    <dbReference type="NCBI Taxonomy" id="3098075"/>
    <lineage>
        <taxon>Bacteria</taxon>
        <taxon>Bacillati</taxon>
        <taxon>Bacillota</taxon>
        <taxon>Bacilli</taxon>
        <taxon>Lactobacillales</taxon>
        <taxon>Streptococcaceae</taxon>
        <taxon>Streptococcus</taxon>
    </lineage>
</organism>
<accession>A0ABZ0T3X9</accession>
<keyword evidence="3" id="KW-1185">Reference proteome</keyword>
<dbReference type="SMART" id="SM00507">
    <property type="entry name" value="HNHc"/>
    <property type="match status" value="1"/>
</dbReference>
<evidence type="ECO:0000313" key="3">
    <source>
        <dbReference type="Proteomes" id="UP001326636"/>
    </source>
</evidence>
<dbReference type="Pfam" id="PF13392">
    <property type="entry name" value="HNH_3"/>
    <property type="match status" value="1"/>
</dbReference>
<dbReference type="InterPro" id="IPR044925">
    <property type="entry name" value="His-Me_finger_sf"/>
</dbReference>
<dbReference type="SUPFAM" id="SSF54060">
    <property type="entry name" value="His-Me finger endonucleases"/>
    <property type="match status" value="1"/>
</dbReference>
<protein>
    <submittedName>
        <fullName evidence="2">NUMOD4 motif-containing HNH endonuclease</fullName>
    </submittedName>
</protein>
<reference evidence="2 3" key="1">
    <citation type="submission" date="2023-11" db="EMBL/GenBank/DDBJ databases">
        <title>Description of Streptococcus dentalis sp. nov., Streptococcus gingivalis sp. nov., Streptococcus lingualis sp. nov. isolated from human oral cavity.</title>
        <authorList>
            <person name="Choi Y.S."/>
            <person name="Goo B.J."/>
            <person name="Bae J.W."/>
        </authorList>
    </citation>
    <scope>NUCLEOTIDE SEQUENCE [LARGE SCALE GENOMIC DNA]</scope>
    <source>
        <strain evidence="2 3">S1</strain>
    </source>
</reference>
<keyword evidence="2" id="KW-0540">Nuclease</keyword>
<keyword evidence="2" id="KW-0255">Endonuclease</keyword>
<dbReference type="InterPro" id="IPR010902">
    <property type="entry name" value="NUMOD4"/>
</dbReference>
<sequence length="217" mass="25660">MLNNVEEWRDISGYEGLYKVSNRGRIKSYHERYKKPRILKTSMTTTGYRKVELAKNKIKKSLKVHRLVAEAFIPNKENKPYVNHLDSNPLNNNVENLEWCTQKENMVHSSIYGNHKSFAWKNKEQVISEYISGKSIKYLAKKYSGTNCTTIIEVLKREKIKRRTYTEQRMKYKYSRKEMVSMFENGLRNVDISRILGIPTALVGTYKYKWKKGEKLC</sequence>
<keyword evidence="2" id="KW-0378">Hydrolase</keyword>
<dbReference type="EMBL" id="CP139418">
    <property type="protein sequence ID" value="WPS54789.1"/>
    <property type="molecule type" value="Genomic_DNA"/>
</dbReference>
<name>A0ABZ0T3X9_9STRE</name>
<evidence type="ECO:0000313" key="2">
    <source>
        <dbReference type="EMBL" id="WPS54789.1"/>
    </source>
</evidence>
<dbReference type="Proteomes" id="UP001326636">
    <property type="component" value="Chromosome"/>
</dbReference>
<dbReference type="RefSeq" id="WP_320911279.1">
    <property type="nucleotide sequence ID" value="NZ_CP139418.1"/>
</dbReference>
<dbReference type="Gene3D" id="3.90.75.20">
    <property type="match status" value="1"/>
</dbReference>
<evidence type="ECO:0000259" key="1">
    <source>
        <dbReference type="SMART" id="SM00507"/>
    </source>
</evidence>
<proteinExistence type="predicted"/>
<gene>
    <name evidence="2" type="ORF">SM121_04710</name>
</gene>
<feature type="domain" description="HNH nuclease" evidence="1">
    <location>
        <begin position="58"/>
        <end position="106"/>
    </location>
</feature>
<dbReference type="Pfam" id="PF07463">
    <property type="entry name" value="NUMOD4"/>
    <property type="match status" value="1"/>
</dbReference>
<dbReference type="GO" id="GO:0004519">
    <property type="term" value="F:endonuclease activity"/>
    <property type="evidence" value="ECO:0007669"/>
    <property type="project" value="UniProtKB-KW"/>
</dbReference>